<dbReference type="InterPro" id="IPR005901">
    <property type="entry name" value="GLPGLI"/>
</dbReference>
<keyword evidence="1" id="KW-0732">Signal</keyword>
<reference evidence="2 3" key="1">
    <citation type="submission" date="2019-01" db="EMBL/GenBank/DDBJ databases">
        <title>Complete genome sequencing of Aequorivita sp. H23M31.</title>
        <authorList>
            <person name="Bae J.-W."/>
        </authorList>
    </citation>
    <scope>NUCLEOTIDE SEQUENCE [LARGE SCALE GENOMIC DNA]</scope>
    <source>
        <strain evidence="2 3">H23M31</strain>
    </source>
</reference>
<name>A0A410G368_9FLAO</name>
<evidence type="ECO:0000313" key="2">
    <source>
        <dbReference type="EMBL" id="QAA81689.1"/>
    </source>
</evidence>
<accession>A0A410G368</accession>
<protein>
    <submittedName>
        <fullName evidence="2">GLPGLI family protein</fullName>
    </submittedName>
</protein>
<dbReference type="KEGG" id="aev:EI546_08105"/>
<proteinExistence type="predicted"/>
<dbReference type="EMBL" id="CP034951">
    <property type="protein sequence ID" value="QAA81689.1"/>
    <property type="molecule type" value="Genomic_DNA"/>
</dbReference>
<dbReference type="Pfam" id="PF09697">
    <property type="entry name" value="Porph_ging"/>
    <property type="match status" value="1"/>
</dbReference>
<dbReference type="OrthoDB" id="1068986at2"/>
<dbReference type="NCBIfam" id="TIGR01200">
    <property type="entry name" value="GLPGLI"/>
    <property type="match status" value="1"/>
</dbReference>
<dbReference type="AlphaFoldDB" id="A0A410G368"/>
<gene>
    <name evidence="2" type="ORF">EI546_08105</name>
</gene>
<feature type="signal peptide" evidence="1">
    <location>
        <begin position="1"/>
        <end position="18"/>
    </location>
</feature>
<sequence>MKKIIPFLFIIFSISLSAQNISGKAYYKSNTNTGRDYSEMPEEKRLRLEKRDKELYEKTYILTFNNKESIFKEEETLKDPRTSAYMMGVFSAMRSYIIKSIFKNLETRRIIEEREFLGKKFLIDDTLTNIDWQLEKESKQIGEHIVFKATATIKVDLNDYRTQISTPQDSVETKNEGIFIATAWYTPQIPVSNGPDEYSGLPGLIMELNVGRTTFLCSKIILYNENKVKINPPKKGEVVTYEKFEKIVALKKEELEKN</sequence>
<evidence type="ECO:0000313" key="3">
    <source>
        <dbReference type="Proteomes" id="UP000285517"/>
    </source>
</evidence>
<organism evidence="2 3">
    <name type="scientific">Aequorivita ciconiae</name>
    <dbReference type="NCBI Taxonomy" id="2494375"/>
    <lineage>
        <taxon>Bacteria</taxon>
        <taxon>Pseudomonadati</taxon>
        <taxon>Bacteroidota</taxon>
        <taxon>Flavobacteriia</taxon>
        <taxon>Flavobacteriales</taxon>
        <taxon>Flavobacteriaceae</taxon>
        <taxon>Aequorivita</taxon>
    </lineage>
</organism>
<dbReference type="RefSeq" id="WP_128250071.1">
    <property type="nucleotide sequence ID" value="NZ_CP034951.1"/>
</dbReference>
<evidence type="ECO:0000256" key="1">
    <source>
        <dbReference type="SAM" id="SignalP"/>
    </source>
</evidence>
<feature type="chain" id="PRO_5019033589" evidence="1">
    <location>
        <begin position="19"/>
        <end position="258"/>
    </location>
</feature>
<keyword evidence="3" id="KW-1185">Reference proteome</keyword>
<dbReference type="Proteomes" id="UP000285517">
    <property type="component" value="Chromosome"/>
</dbReference>